<accession>A0AAW1KKS1</accession>
<organism evidence="1 2">
    <name type="scientific">Popillia japonica</name>
    <name type="common">Japanese beetle</name>
    <dbReference type="NCBI Taxonomy" id="7064"/>
    <lineage>
        <taxon>Eukaryota</taxon>
        <taxon>Metazoa</taxon>
        <taxon>Ecdysozoa</taxon>
        <taxon>Arthropoda</taxon>
        <taxon>Hexapoda</taxon>
        <taxon>Insecta</taxon>
        <taxon>Pterygota</taxon>
        <taxon>Neoptera</taxon>
        <taxon>Endopterygota</taxon>
        <taxon>Coleoptera</taxon>
        <taxon>Polyphaga</taxon>
        <taxon>Scarabaeiformia</taxon>
        <taxon>Scarabaeidae</taxon>
        <taxon>Rutelinae</taxon>
        <taxon>Popillia</taxon>
    </lineage>
</organism>
<dbReference type="AlphaFoldDB" id="A0AAW1KKS1"/>
<evidence type="ECO:0000313" key="1">
    <source>
        <dbReference type="EMBL" id="KAK9720025.1"/>
    </source>
</evidence>
<dbReference type="EMBL" id="JASPKY010000214">
    <property type="protein sequence ID" value="KAK9720025.1"/>
    <property type="molecule type" value="Genomic_DNA"/>
</dbReference>
<protein>
    <submittedName>
        <fullName evidence="1">Uncharacterized protein</fullName>
    </submittedName>
</protein>
<reference evidence="1 2" key="1">
    <citation type="journal article" date="2024" name="BMC Genomics">
        <title>De novo assembly and annotation of Popillia japonica's genome with initial clues to its potential as an invasive pest.</title>
        <authorList>
            <person name="Cucini C."/>
            <person name="Boschi S."/>
            <person name="Funari R."/>
            <person name="Cardaioli E."/>
            <person name="Iannotti N."/>
            <person name="Marturano G."/>
            <person name="Paoli F."/>
            <person name="Bruttini M."/>
            <person name="Carapelli A."/>
            <person name="Frati F."/>
            <person name="Nardi F."/>
        </authorList>
    </citation>
    <scope>NUCLEOTIDE SEQUENCE [LARGE SCALE GENOMIC DNA]</scope>
    <source>
        <strain evidence="1">DMR45628</strain>
    </source>
</reference>
<dbReference type="Proteomes" id="UP001458880">
    <property type="component" value="Unassembled WGS sequence"/>
</dbReference>
<evidence type="ECO:0000313" key="2">
    <source>
        <dbReference type="Proteomes" id="UP001458880"/>
    </source>
</evidence>
<proteinExistence type="predicted"/>
<comment type="caution">
    <text evidence="1">The sequence shown here is derived from an EMBL/GenBank/DDBJ whole genome shotgun (WGS) entry which is preliminary data.</text>
</comment>
<name>A0AAW1KKS1_POPJA</name>
<gene>
    <name evidence="1" type="ORF">QE152_g22291</name>
</gene>
<sequence length="113" mass="12947">MAESNGQTQPTQPTIRITDEQFAPTTVNVKELIAATVDAVTSYRVQKYPTEIAALVPEYYGNVDDIITWFKLPGTEISYRNCCISTRILRKCRRYNNMVRPGRHGTKNLCYNR</sequence>
<keyword evidence="2" id="KW-1185">Reference proteome</keyword>